<keyword evidence="8 13" id="KW-0472">Membrane</keyword>
<dbReference type="AlphaFoldDB" id="A0A6J2WAY1"/>
<sequence length="381" mass="43097">MAWNSYSRAELSECSPGEPRSCCLLFSSLDKRLIFCLENVYYSGDYNYSYDHKGESNCCEGLACDQLSSIRFEGILIPTLYSLALVLGLLGNGLVLAILWQKKRSWSVTDTFVMHLGVADTLLLLTLPFWAVEVTQGWIFKTAFCKLSGALFKINFYCGIFLLACISLDCYLSIVHAVQIYSCAKLWVVQSSCVAVWLFSLLLSIPDWLYLEAQRDIRRDNRVECTYHYPAPEWRQAFRLLHHVLGFLLPAVIMLFCYSCILLRLQRSSQGLQGAVRVFLAVVLAFFICWTPYNITLMVDTFHSNGWSLNTHGSCDSTEALDVSLAATHTLGLLHCCVNPILYAFVNVKFWRYLVQMLRSLGSRLTGRGVPVSEFGDTSVF</sequence>
<evidence type="ECO:0000256" key="4">
    <source>
        <dbReference type="ARBA" id="ARBA00022692"/>
    </source>
</evidence>
<evidence type="ECO:0000256" key="11">
    <source>
        <dbReference type="ARBA" id="ARBA00023180"/>
    </source>
</evidence>
<feature type="transmembrane region" description="Helical" evidence="13">
    <location>
        <begin position="75"/>
        <end position="100"/>
    </location>
</feature>
<evidence type="ECO:0000256" key="3">
    <source>
        <dbReference type="ARBA" id="ARBA00022475"/>
    </source>
</evidence>
<dbReference type="Gene3D" id="1.20.1070.10">
    <property type="entry name" value="Rhodopsin 7-helix transmembrane proteins"/>
    <property type="match status" value="1"/>
</dbReference>
<dbReference type="GO" id="GO:0005769">
    <property type="term" value="C:early endosome"/>
    <property type="evidence" value="ECO:0007669"/>
    <property type="project" value="UniProtKB-SubCell"/>
</dbReference>
<dbReference type="PRINTS" id="PR00645">
    <property type="entry name" value="CXCCHMKINER4"/>
</dbReference>
<evidence type="ECO:0000256" key="1">
    <source>
        <dbReference type="ARBA" id="ARBA00004412"/>
    </source>
</evidence>
<feature type="transmembrane region" description="Helical" evidence="13">
    <location>
        <begin position="152"/>
        <end position="174"/>
    </location>
</feature>
<reference evidence="16" key="1">
    <citation type="submission" date="2025-08" db="UniProtKB">
        <authorList>
            <consortium name="RefSeq"/>
        </authorList>
    </citation>
    <scope>IDENTIFICATION</scope>
</reference>
<dbReference type="PANTHER" id="PTHR10489:SF671">
    <property type="entry name" value="C-X-C CHEMOKINE RECEPTOR TYPE 3"/>
    <property type="match status" value="1"/>
</dbReference>
<dbReference type="GO" id="GO:0019957">
    <property type="term" value="F:C-C chemokine binding"/>
    <property type="evidence" value="ECO:0007669"/>
    <property type="project" value="TreeGrafter"/>
</dbReference>
<feature type="transmembrane region" description="Helical" evidence="13">
    <location>
        <begin position="186"/>
        <end position="205"/>
    </location>
</feature>
<dbReference type="InterPro" id="IPR050119">
    <property type="entry name" value="CCR1-9-like"/>
</dbReference>
<keyword evidence="11" id="KW-0325">Glycoprotein</keyword>
<protein>
    <submittedName>
        <fullName evidence="16">C-X-C chemokine receptor type 3-like</fullName>
    </submittedName>
</protein>
<evidence type="ECO:0000313" key="16">
    <source>
        <dbReference type="RefSeq" id="XP_030641418.1"/>
    </source>
</evidence>
<keyword evidence="3" id="KW-1003">Cell membrane</keyword>
<keyword evidence="10" id="KW-0675">Receptor</keyword>
<evidence type="ECO:0000256" key="2">
    <source>
        <dbReference type="ARBA" id="ARBA00004651"/>
    </source>
</evidence>
<comment type="subcellular location">
    <subcellularLocation>
        <location evidence="2">Cell membrane</location>
        <topology evidence="2">Multi-pass membrane protein</topology>
    </subcellularLocation>
    <subcellularLocation>
        <location evidence="1">Early endosome</location>
    </subcellularLocation>
</comment>
<dbReference type="RefSeq" id="XP_030641418.1">
    <property type="nucleotide sequence ID" value="XM_030785558.1"/>
</dbReference>
<dbReference type="PROSITE" id="PS50262">
    <property type="entry name" value="G_PROTEIN_RECEP_F1_2"/>
    <property type="match status" value="1"/>
</dbReference>
<dbReference type="GO" id="GO:0019722">
    <property type="term" value="P:calcium-mediated signaling"/>
    <property type="evidence" value="ECO:0007669"/>
    <property type="project" value="TreeGrafter"/>
</dbReference>
<dbReference type="PRINTS" id="PR00657">
    <property type="entry name" value="CCCHEMOKINER"/>
</dbReference>
<dbReference type="SUPFAM" id="SSF81321">
    <property type="entry name" value="Family A G protein-coupled receptor-like"/>
    <property type="match status" value="1"/>
</dbReference>
<dbReference type="GO" id="GO:0060326">
    <property type="term" value="P:cell chemotaxis"/>
    <property type="evidence" value="ECO:0007669"/>
    <property type="project" value="TreeGrafter"/>
</dbReference>
<feature type="domain" description="G-protein coupled receptors family 1 profile" evidence="14">
    <location>
        <begin position="91"/>
        <end position="343"/>
    </location>
</feature>
<evidence type="ECO:0000256" key="6">
    <source>
        <dbReference type="ARBA" id="ARBA00022989"/>
    </source>
</evidence>
<evidence type="ECO:0000256" key="12">
    <source>
        <dbReference type="ARBA" id="ARBA00023224"/>
    </source>
</evidence>
<keyword evidence="5" id="KW-0967">Endosome</keyword>
<evidence type="ECO:0000256" key="9">
    <source>
        <dbReference type="ARBA" id="ARBA00023157"/>
    </source>
</evidence>
<keyword evidence="4 13" id="KW-0812">Transmembrane</keyword>
<dbReference type="OrthoDB" id="9818824at2759"/>
<evidence type="ECO:0000313" key="15">
    <source>
        <dbReference type="Proteomes" id="UP000504632"/>
    </source>
</evidence>
<keyword evidence="7" id="KW-0297">G-protein coupled receptor</keyword>
<evidence type="ECO:0000256" key="7">
    <source>
        <dbReference type="ARBA" id="ARBA00023040"/>
    </source>
</evidence>
<feature type="transmembrane region" description="Helical" evidence="13">
    <location>
        <begin position="112"/>
        <end position="132"/>
    </location>
</feature>
<dbReference type="PRINTS" id="PR00237">
    <property type="entry name" value="GPCRRHODOPSN"/>
</dbReference>
<keyword evidence="6 13" id="KW-1133">Transmembrane helix</keyword>
<evidence type="ECO:0000259" key="14">
    <source>
        <dbReference type="PROSITE" id="PS50262"/>
    </source>
</evidence>
<organism evidence="15 16">
    <name type="scientific">Chanos chanos</name>
    <name type="common">Milkfish</name>
    <name type="synonym">Mugil chanos</name>
    <dbReference type="NCBI Taxonomy" id="29144"/>
    <lineage>
        <taxon>Eukaryota</taxon>
        <taxon>Metazoa</taxon>
        <taxon>Chordata</taxon>
        <taxon>Craniata</taxon>
        <taxon>Vertebrata</taxon>
        <taxon>Euteleostomi</taxon>
        <taxon>Actinopterygii</taxon>
        <taxon>Neopterygii</taxon>
        <taxon>Teleostei</taxon>
        <taxon>Ostariophysi</taxon>
        <taxon>Gonorynchiformes</taxon>
        <taxon>Chanidae</taxon>
        <taxon>Chanos</taxon>
    </lineage>
</organism>
<dbReference type="Proteomes" id="UP000504632">
    <property type="component" value="Chromosome 9"/>
</dbReference>
<dbReference type="GO" id="GO:0007204">
    <property type="term" value="P:positive regulation of cytosolic calcium ion concentration"/>
    <property type="evidence" value="ECO:0007669"/>
    <property type="project" value="TreeGrafter"/>
</dbReference>
<evidence type="ECO:0000256" key="8">
    <source>
        <dbReference type="ARBA" id="ARBA00023136"/>
    </source>
</evidence>
<dbReference type="InParanoid" id="A0A6J2WAY1"/>
<proteinExistence type="predicted"/>
<dbReference type="FunCoup" id="A0A6J2WAY1">
    <property type="interactions" value="318"/>
</dbReference>
<dbReference type="GO" id="GO:0006955">
    <property type="term" value="P:immune response"/>
    <property type="evidence" value="ECO:0007669"/>
    <property type="project" value="TreeGrafter"/>
</dbReference>
<dbReference type="GeneID" id="115821764"/>
<feature type="transmembrane region" description="Helical" evidence="13">
    <location>
        <begin position="240"/>
        <end position="263"/>
    </location>
</feature>
<gene>
    <name evidence="16" type="primary">LOC115821764</name>
</gene>
<dbReference type="InterPro" id="IPR000276">
    <property type="entry name" value="GPCR_Rhodpsn"/>
</dbReference>
<keyword evidence="9" id="KW-1015">Disulfide bond</keyword>
<dbReference type="InterPro" id="IPR017452">
    <property type="entry name" value="GPCR_Rhodpsn_7TM"/>
</dbReference>
<evidence type="ECO:0000256" key="13">
    <source>
        <dbReference type="SAM" id="Phobius"/>
    </source>
</evidence>
<dbReference type="InterPro" id="IPR001277">
    <property type="entry name" value="CXCR4/ACKR2"/>
</dbReference>
<dbReference type="InterPro" id="IPR000355">
    <property type="entry name" value="Chemokine_rcpt"/>
</dbReference>
<feature type="transmembrane region" description="Helical" evidence="13">
    <location>
        <begin position="275"/>
        <end position="293"/>
    </location>
</feature>
<keyword evidence="15" id="KW-1185">Reference proteome</keyword>
<evidence type="ECO:0000256" key="5">
    <source>
        <dbReference type="ARBA" id="ARBA00022753"/>
    </source>
</evidence>
<evidence type="ECO:0000256" key="10">
    <source>
        <dbReference type="ARBA" id="ARBA00023170"/>
    </source>
</evidence>
<dbReference type="GO" id="GO:0009897">
    <property type="term" value="C:external side of plasma membrane"/>
    <property type="evidence" value="ECO:0007669"/>
    <property type="project" value="TreeGrafter"/>
</dbReference>
<dbReference type="PANTHER" id="PTHR10489">
    <property type="entry name" value="CELL ADHESION MOLECULE"/>
    <property type="match status" value="1"/>
</dbReference>
<name>A0A6J2WAY1_CHACN</name>
<keyword evidence="12" id="KW-0807">Transducer</keyword>
<dbReference type="GO" id="GO:0016493">
    <property type="term" value="F:C-C chemokine receptor activity"/>
    <property type="evidence" value="ECO:0007669"/>
    <property type="project" value="TreeGrafter"/>
</dbReference>
<accession>A0A6J2WAY1</accession>
<dbReference type="Pfam" id="PF00001">
    <property type="entry name" value="7tm_1"/>
    <property type="match status" value="1"/>
</dbReference>
<feature type="transmembrane region" description="Helical" evidence="13">
    <location>
        <begin position="331"/>
        <end position="351"/>
    </location>
</feature>